<evidence type="ECO:0000256" key="1">
    <source>
        <dbReference type="ARBA" id="ARBA00004141"/>
    </source>
</evidence>
<evidence type="ECO:0000256" key="4">
    <source>
        <dbReference type="ARBA" id="ARBA00022737"/>
    </source>
</evidence>
<dbReference type="Pfam" id="PF03600">
    <property type="entry name" value="CitMHS"/>
    <property type="match status" value="1"/>
</dbReference>
<dbReference type="GO" id="GO:0005886">
    <property type="term" value="C:plasma membrane"/>
    <property type="evidence" value="ECO:0007669"/>
    <property type="project" value="TreeGrafter"/>
</dbReference>
<keyword evidence="2" id="KW-0813">Transport</keyword>
<name>A0A4S1XDD2_9SPHN</name>
<dbReference type="InterPro" id="IPR051679">
    <property type="entry name" value="DASS-Related_Transporters"/>
</dbReference>
<feature type="transmembrane region" description="Helical" evidence="7">
    <location>
        <begin position="474"/>
        <end position="499"/>
    </location>
</feature>
<comment type="caution">
    <text evidence="9">The sequence shown here is derived from an EMBL/GenBank/DDBJ whole genome shotgun (WGS) entry which is preliminary data.</text>
</comment>
<keyword evidence="5 7" id="KW-1133">Transmembrane helix</keyword>
<feature type="transmembrane region" description="Helical" evidence="7">
    <location>
        <begin position="134"/>
        <end position="154"/>
    </location>
</feature>
<keyword evidence="6 7" id="KW-0472">Membrane</keyword>
<dbReference type="GO" id="GO:0008324">
    <property type="term" value="F:monoatomic cation transmembrane transporter activity"/>
    <property type="evidence" value="ECO:0007669"/>
    <property type="project" value="InterPro"/>
</dbReference>
<feature type="transmembrane region" description="Helical" evidence="7">
    <location>
        <begin position="174"/>
        <end position="194"/>
    </location>
</feature>
<evidence type="ECO:0000256" key="5">
    <source>
        <dbReference type="ARBA" id="ARBA00022989"/>
    </source>
</evidence>
<dbReference type="PANTHER" id="PTHR43652">
    <property type="entry name" value="BASIC AMINO ACID ANTIPORTER YFCC-RELATED"/>
    <property type="match status" value="1"/>
</dbReference>
<dbReference type="EMBL" id="SRXT01000003">
    <property type="protein sequence ID" value="TGX54111.1"/>
    <property type="molecule type" value="Genomic_DNA"/>
</dbReference>
<dbReference type="InterPro" id="IPR004680">
    <property type="entry name" value="Cit_transptr-like_dom"/>
</dbReference>
<feature type="transmembrane region" description="Helical" evidence="7">
    <location>
        <begin position="28"/>
        <end position="44"/>
    </location>
</feature>
<dbReference type="AlphaFoldDB" id="A0A4S1XDD2"/>
<organism evidence="9 10">
    <name type="scientific">Sphingomonas gei</name>
    <dbReference type="NCBI Taxonomy" id="1395960"/>
    <lineage>
        <taxon>Bacteria</taxon>
        <taxon>Pseudomonadati</taxon>
        <taxon>Pseudomonadota</taxon>
        <taxon>Alphaproteobacteria</taxon>
        <taxon>Sphingomonadales</taxon>
        <taxon>Sphingomonadaceae</taxon>
        <taxon>Sphingomonas</taxon>
    </lineage>
</organism>
<dbReference type="InterPro" id="IPR006037">
    <property type="entry name" value="RCK_C"/>
</dbReference>
<evidence type="ECO:0000259" key="8">
    <source>
        <dbReference type="PROSITE" id="PS51202"/>
    </source>
</evidence>
<keyword evidence="3 7" id="KW-0812">Transmembrane</keyword>
<proteinExistence type="predicted"/>
<reference evidence="9 10" key="1">
    <citation type="submission" date="2019-04" db="EMBL/GenBank/DDBJ databases">
        <title>Sphingomonas psychrotolerans sp. nov., isolated from soil in the Tianshan Mountains, Xinjiang, China.</title>
        <authorList>
            <person name="Luo Y."/>
            <person name="Sheng H."/>
        </authorList>
    </citation>
    <scope>NUCLEOTIDE SEQUENCE [LARGE SCALE GENOMIC DNA]</scope>
    <source>
        <strain evidence="9 10">ZFGT-11</strain>
    </source>
</reference>
<feature type="transmembrane region" description="Helical" evidence="7">
    <location>
        <begin position="94"/>
        <end position="122"/>
    </location>
</feature>
<feature type="transmembrane region" description="Helical" evidence="7">
    <location>
        <begin position="5"/>
        <end position="22"/>
    </location>
</feature>
<dbReference type="Gene3D" id="3.30.70.1450">
    <property type="entry name" value="Regulator of K+ conductance, C-terminal domain"/>
    <property type="match status" value="2"/>
</dbReference>
<sequence>MTLPQILSVAVLAGMMFLFMWGRFRYDLVAVMALLAALAVGIVKPKHAFSGFSDDIVIIVGSALVLSGAVQRSGVIEGVMLLFQRRVRRIRSQLLLLCASVGFASALVKNIGALAMMMPVAFQMAKRSNTSPAVFLMPMSFASLLGGLITLIGTSPNIIVSRVREEMTGQPFQMFDYAPVGLGLTLVGLVFLRFGYRLLPRGRRAAPTLGEAMDIQDYVTEAEIPGGSPAIDETVAEFRARHDNEVSVTAIVRGGIRSTPFPDSTLKPEDLLILAGAPDALERVIAADGLELEGQHRGKPEGSGREVGVLEAVIGTDSPLIGRTAGRLGLHERFGVNLIAVSRQGERLATRLADVELRAGDVIVLQGPLELLFEQLGALGCLPLAERTLRLGSVRKGLLPLAILGVAMLATATGYVPVAVAFFAAAALTVLSGALPVREAYDHVEWPILIMLGALIPVSDTLRTTGTTELIGDWLSHFAATLPPWGAVALILAAAMAVTPFLNNAATVLVMAPIAATFATGLGYRPEAFLMATAVGAGSDFLTPIGHQCNTLVMGPGGYRFGDYARLGAPLSLLVLVVGTPLILWTWPVH</sequence>
<dbReference type="GO" id="GO:0006813">
    <property type="term" value="P:potassium ion transport"/>
    <property type="evidence" value="ECO:0007669"/>
    <property type="project" value="InterPro"/>
</dbReference>
<feature type="transmembrane region" description="Helical" evidence="7">
    <location>
        <begin position="397"/>
        <end position="424"/>
    </location>
</feature>
<keyword evidence="10" id="KW-1185">Reference proteome</keyword>
<protein>
    <submittedName>
        <fullName evidence="9">SLC13/DASS family transporter</fullName>
    </submittedName>
</protein>
<keyword evidence="4" id="KW-0677">Repeat</keyword>
<dbReference type="RefSeq" id="WP_135963350.1">
    <property type="nucleotide sequence ID" value="NZ_SRXT01000003.1"/>
</dbReference>
<dbReference type="InterPro" id="IPR036721">
    <property type="entry name" value="RCK_C_sf"/>
</dbReference>
<dbReference type="OrthoDB" id="9809303at2"/>
<feature type="transmembrane region" description="Helical" evidence="7">
    <location>
        <begin position="444"/>
        <end position="462"/>
    </location>
</feature>
<evidence type="ECO:0000256" key="7">
    <source>
        <dbReference type="SAM" id="Phobius"/>
    </source>
</evidence>
<feature type="transmembrane region" description="Helical" evidence="7">
    <location>
        <begin position="567"/>
        <end position="587"/>
    </location>
</feature>
<dbReference type="SUPFAM" id="SSF116726">
    <property type="entry name" value="TrkA C-terminal domain-like"/>
    <property type="match status" value="2"/>
</dbReference>
<feature type="domain" description="RCK C-terminal" evidence="8">
    <location>
        <begin position="296"/>
        <end position="382"/>
    </location>
</feature>
<dbReference type="PROSITE" id="PS51202">
    <property type="entry name" value="RCK_C"/>
    <property type="match status" value="2"/>
</dbReference>
<dbReference type="Pfam" id="PF02080">
    <property type="entry name" value="TrkA_C"/>
    <property type="match status" value="2"/>
</dbReference>
<dbReference type="Proteomes" id="UP000306147">
    <property type="component" value="Unassembled WGS sequence"/>
</dbReference>
<gene>
    <name evidence="9" type="ORF">E5A73_08285</name>
</gene>
<dbReference type="PANTHER" id="PTHR43652:SF2">
    <property type="entry name" value="BASIC AMINO ACID ANTIPORTER YFCC-RELATED"/>
    <property type="match status" value="1"/>
</dbReference>
<evidence type="ECO:0000256" key="6">
    <source>
        <dbReference type="ARBA" id="ARBA00023136"/>
    </source>
</evidence>
<comment type="subcellular location">
    <subcellularLocation>
        <location evidence="1">Membrane</location>
        <topology evidence="1">Multi-pass membrane protein</topology>
    </subcellularLocation>
</comment>
<evidence type="ECO:0000256" key="2">
    <source>
        <dbReference type="ARBA" id="ARBA00022448"/>
    </source>
</evidence>
<feature type="domain" description="RCK C-terminal" evidence="8">
    <location>
        <begin position="206"/>
        <end position="290"/>
    </location>
</feature>
<feature type="transmembrane region" description="Helical" evidence="7">
    <location>
        <begin position="56"/>
        <end position="74"/>
    </location>
</feature>
<feature type="transmembrane region" description="Helical" evidence="7">
    <location>
        <begin position="505"/>
        <end position="524"/>
    </location>
</feature>
<evidence type="ECO:0000313" key="10">
    <source>
        <dbReference type="Proteomes" id="UP000306147"/>
    </source>
</evidence>
<accession>A0A4S1XDD2</accession>
<evidence type="ECO:0000313" key="9">
    <source>
        <dbReference type="EMBL" id="TGX54111.1"/>
    </source>
</evidence>
<evidence type="ECO:0000256" key="3">
    <source>
        <dbReference type="ARBA" id="ARBA00022692"/>
    </source>
</evidence>